<keyword evidence="2" id="KW-1185">Reference proteome</keyword>
<comment type="caution">
    <text evidence="1">The sequence shown here is derived from an EMBL/GenBank/DDBJ whole genome shotgun (WGS) entry which is preliminary data.</text>
</comment>
<protein>
    <submittedName>
        <fullName evidence="1">Leucine-rich-repeat receptor-like protein</fullName>
    </submittedName>
</protein>
<reference evidence="1 2" key="1">
    <citation type="journal article" date="2023" name="Science">
        <title>Complex scaffold remodeling in plant triterpene biosynthesis.</title>
        <authorList>
            <person name="De La Pena R."/>
            <person name="Hodgson H."/>
            <person name="Liu J.C."/>
            <person name="Stephenson M.J."/>
            <person name="Martin A.C."/>
            <person name="Owen C."/>
            <person name="Harkess A."/>
            <person name="Leebens-Mack J."/>
            <person name="Jimenez L.E."/>
            <person name="Osbourn A."/>
            <person name="Sattely E.S."/>
        </authorList>
    </citation>
    <scope>NUCLEOTIDE SEQUENCE [LARGE SCALE GENOMIC DNA]</scope>
    <source>
        <strain evidence="2">cv. JPN11</strain>
        <tissue evidence="1">Leaf</tissue>
    </source>
</reference>
<name>A0ACC1WZQ7_MELAZ</name>
<proteinExistence type="predicted"/>
<evidence type="ECO:0000313" key="2">
    <source>
        <dbReference type="Proteomes" id="UP001164539"/>
    </source>
</evidence>
<accession>A0ACC1WZQ7</accession>
<dbReference type="Proteomes" id="UP001164539">
    <property type="component" value="Chromosome 12"/>
</dbReference>
<sequence length="1102" mass="122387">MKAMVVNEDEGQSVLKHLHFGFLLVVSPTYYQDAVAVTSKGLKMELVKILTLFTSIGLSSNNFKGQCQNDQQSLLLQMKKNLVFSSSLSVNLVQWSQSIDCCSWGGVDCDEAGRVIGLDLSNESISGGIDNAIGLFSLQYLERLNLAFNRFSGTQIPYRLAALTNLIHLNLSNAGFAGQIPLQNLTEIRELYLDGVNISALGNEWCQALSSLLPKLQVLSLSSCFLSGPIHPSLARLRSLSVIRLDQNNLSAPVPEFLADFFNLTSLRLSNCGLYGTFPRKILQVPTLETVDLSTNSLLHGSLPDFPKNHRLQTLILSTTNFSGTLPDSIGNLKSLCRIEIPSCNFTGSIPTSMANLTQLVYLDLSSNHFFGPIPSLHMSRNLAYLDLSHNFFTGTISSIMWKQLSNLVYVDLRYNSLNGSISPSLFALPSVQKLQLDNNQFEGRVPEFPDASSSVLDTLDLSGNRLEGPIPKSIFELKNLKILILSSNKFNDTVQFDKFQSLGNLTTLDLSYNSLVVNANSSNSSFFPQISTLRLGSCKLREIPNLKDQSRLFHLYLSENQISGEIPNWIWEVGNRGLIYLNLSHNLLVSLQQPYSISNTTLSVLDLHSNQLQGNMPQLPLNAVHVDYSNNNFTSSIRADIGIFMSSTIFFSLANNSLTGFIPESICDAQNLLVLDLSNNNFSGMMPTCLSKMSETLGVLNLRRNNLSGNISSPFPTKCTLQTLDLNGNNLEGMIPKSLANCTMLEVLNLGNNQISDAFPCWLKNISHLRVLVLRSNRFYGNISCRENNDSWPMLQIVDLASNNFSGRLPWECLKTWKAMMIDEDVEQSKIKHLHYEFMRLSKSYYQDAVTVTSKGLEMELVKILTLFTSIDFSRNNFEGPIPEEIGQFKSLYVLNLSHNAFTGSIPSAIGNLRQLESLDLKVNKLSGVIPKELASLNFLSVLNLSYNNLVGMIPSSTQLQSFLGTSYIGNERLCGAPLNDCINSSNLPPSKSVSSDEFDWQFTVTGVGFGIGSAVVVASLIFSKKANKLYDDQIDKFLMVILPMVGFTYTSSHERSVEAEENLEDEITDDDDHEMETEEFQGRYCVFCSKLDVTREKGYP</sequence>
<evidence type="ECO:0000313" key="1">
    <source>
        <dbReference type="EMBL" id="KAJ4704384.1"/>
    </source>
</evidence>
<organism evidence="1 2">
    <name type="scientific">Melia azedarach</name>
    <name type="common">Chinaberry tree</name>
    <dbReference type="NCBI Taxonomy" id="155640"/>
    <lineage>
        <taxon>Eukaryota</taxon>
        <taxon>Viridiplantae</taxon>
        <taxon>Streptophyta</taxon>
        <taxon>Embryophyta</taxon>
        <taxon>Tracheophyta</taxon>
        <taxon>Spermatophyta</taxon>
        <taxon>Magnoliopsida</taxon>
        <taxon>eudicotyledons</taxon>
        <taxon>Gunneridae</taxon>
        <taxon>Pentapetalae</taxon>
        <taxon>rosids</taxon>
        <taxon>malvids</taxon>
        <taxon>Sapindales</taxon>
        <taxon>Meliaceae</taxon>
        <taxon>Melia</taxon>
    </lineage>
</organism>
<gene>
    <name evidence="1" type="ORF">OWV82_021305</name>
</gene>
<dbReference type="EMBL" id="CM051405">
    <property type="protein sequence ID" value="KAJ4704384.1"/>
    <property type="molecule type" value="Genomic_DNA"/>
</dbReference>